<evidence type="ECO:0000313" key="3">
    <source>
        <dbReference type="Proteomes" id="UP001431209"/>
    </source>
</evidence>
<sequence length="347" mass="38264">MIQDTSCYPSGQTSVTKVFIKQNSYREDFTLSPLHTGDHQHGFPSQQQQASKYNLSPILMDSLRGANFVPPILPSPLYSQTDRNNNNWYPQEAVSPLMQNLTQNESLHQGYSPRFTKPSTFDEVFSPTPNSRTMSLESPAQQHATEVKLKGPSQIVAASSPASQKSTPPTATTQPQQYTEYSFISHNSKGKRGRRKKSVTIFSTHNPFGGTFVDECTSEAATTPTRQYTNIPNTMFTTYTPAVTSPAGVSKVKTKPKSTLKLKTATTVQASPTFITTTSTTLSDEIILKDQESSSCSTPSSAEGIVKTPIYTNDMIAFPGNPQFLEPDAQKHNHNKLRRVSIKNLLC</sequence>
<proteinExistence type="predicted"/>
<dbReference type="EMBL" id="JAOPGA020001648">
    <property type="protein sequence ID" value="KAL0490169.1"/>
    <property type="molecule type" value="Genomic_DNA"/>
</dbReference>
<keyword evidence="3" id="KW-1185">Reference proteome</keyword>
<feature type="region of interest" description="Disordered" evidence="1">
    <location>
        <begin position="127"/>
        <end position="195"/>
    </location>
</feature>
<comment type="caution">
    <text evidence="2">The sequence shown here is derived from an EMBL/GenBank/DDBJ whole genome shotgun (WGS) entry which is preliminary data.</text>
</comment>
<dbReference type="AlphaFoldDB" id="A0AAW2ZNA2"/>
<feature type="compositionally biased region" description="Low complexity" evidence="1">
    <location>
        <begin position="157"/>
        <end position="177"/>
    </location>
</feature>
<feature type="compositionally biased region" description="Polar residues" evidence="1">
    <location>
        <begin position="178"/>
        <end position="187"/>
    </location>
</feature>
<organism evidence="2 3">
    <name type="scientific">Acrasis kona</name>
    <dbReference type="NCBI Taxonomy" id="1008807"/>
    <lineage>
        <taxon>Eukaryota</taxon>
        <taxon>Discoba</taxon>
        <taxon>Heterolobosea</taxon>
        <taxon>Tetramitia</taxon>
        <taxon>Eutetramitia</taxon>
        <taxon>Acrasidae</taxon>
        <taxon>Acrasis</taxon>
    </lineage>
</organism>
<gene>
    <name evidence="2" type="ORF">AKO1_006651</name>
</gene>
<protein>
    <submittedName>
        <fullName evidence="2">Uncharacterized protein</fullName>
    </submittedName>
</protein>
<accession>A0AAW2ZNA2</accession>
<feature type="compositionally biased region" description="Polar residues" evidence="1">
    <location>
        <begin position="127"/>
        <end position="144"/>
    </location>
</feature>
<dbReference type="Proteomes" id="UP001431209">
    <property type="component" value="Unassembled WGS sequence"/>
</dbReference>
<evidence type="ECO:0000256" key="1">
    <source>
        <dbReference type="SAM" id="MobiDB-lite"/>
    </source>
</evidence>
<reference evidence="2 3" key="1">
    <citation type="submission" date="2024-03" db="EMBL/GenBank/DDBJ databases">
        <title>The Acrasis kona genome and developmental transcriptomes reveal deep origins of eukaryotic multicellular pathways.</title>
        <authorList>
            <person name="Sheikh S."/>
            <person name="Fu C.-J."/>
            <person name="Brown M.W."/>
            <person name="Baldauf S.L."/>
        </authorList>
    </citation>
    <scope>NUCLEOTIDE SEQUENCE [LARGE SCALE GENOMIC DNA]</scope>
    <source>
        <strain evidence="2 3">ATCC MYA-3509</strain>
    </source>
</reference>
<name>A0AAW2ZNA2_9EUKA</name>
<evidence type="ECO:0000313" key="2">
    <source>
        <dbReference type="EMBL" id="KAL0490169.1"/>
    </source>
</evidence>